<evidence type="ECO:0000313" key="3">
    <source>
        <dbReference type="Proteomes" id="UP000194151"/>
    </source>
</evidence>
<feature type="domain" description="Anthrax toxin edema factor central" evidence="1">
    <location>
        <begin position="9"/>
        <end position="120"/>
    </location>
</feature>
<dbReference type="KEGG" id="bgv:CAL12_15895"/>
<name>A0A1W6YM90_9BORD</name>
<proteinExistence type="predicted"/>
<organism evidence="2 3">
    <name type="scientific">Bordetella genomosp. 8</name>
    <dbReference type="NCBI Taxonomy" id="1416806"/>
    <lineage>
        <taxon>Bacteria</taxon>
        <taxon>Pseudomonadati</taxon>
        <taxon>Pseudomonadota</taxon>
        <taxon>Betaproteobacteria</taxon>
        <taxon>Burkholderiales</taxon>
        <taxon>Alcaligenaceae</taxon>
        <taxon>Bordetella</taxon>
    </lineage>
</organism>
<protein>
    <recommendedName>
        <fullName evidence="1">Anthrax toxin edema factor central domain-containing protein</fullName>
    </recommendedName>
</protein>
<dbReference type="EMBL" id="CP021108">
    <property type="protein sequence ID" value="ARP82148.1"/>
    <property type="molecule type" value="Genomic_DNA"/>
</dbReference>
<dbReference type="InterPro" id="IPR035099">
    <property type="entry name" value="Anthrax_toxin_C-terminal"/>
</dbReference>
<dbReference type="RefSeq" id="WP_086065526.1">
    <property type="nucleotide sequence ID" value="NZ_CP021108.1"/>
</dbReference>
<accession>A0A1W6YM90</accession>
<dbReference type="OrthoDB" id="1550625at2"/>
<dbReference type="Proteomes" id="UP000194151">
    <property type="component" value="Chromosome"/>
</dbReference>
<evidence type="ECO:0000259" key="1">
    <source>
        <dbReference type="Pfam" id="PF03497"/>
    </source>
</evidence>
<gene>
    <name evidence="2" type="ORF">CAL12_15895</name>
</gene>
<reference evidence="2 3" key="1">
    <citation type="submission" date="2017-05" db="EMBL/GenBank/DDBJ databases">
        <title>Complete and WGS of Bordetella genogroups.</title>
        <authorList>
            <person name="Spilker T."/>
            <person name="LiPuma J."/>
        </authorList>
    </citation>
    <scope>NUCLEOTIDE SEQUENCE [LARGE SCALE GENOMIC DNA]</scope>
    <source>
        <strain evidence="2 3">AU19157</strain>
    </source>
</reference>
<dbReference type="InterPro" id="IPR037017">
    <property type="entry name" value="Anthrax_toxin_edema_cen_sf"/>
</dbReference>
<evidence type="ECO:0000313" key="2">
    <source>
        <dbReference type="EMBL" id="ARP82148.1"/>
    </source>
</evidence>
<dbReference type="Gene3D" id="3.30.70.1720">
    <property type="match status" value="1"/>
</dbReference>
<dbReference type="GO" id="GO:0005576">
    <property type="term" value="C:extracellular region"/>
    <property type="evidence" value="ECO:0007669"/>
    <property type="project" value="InterPro"/>
</dbReference>
<dbReference type="SUPFAM" id="SSF81298">
    <property type="entry name" value="Adenylylcyclase toxin (the edema factor)"/>
    <property type="match status" value="1"/>
</dbReference>
<dbReference type="AlphaFoldDB" id="A0A1W6YM90"/>
<keyword evidence="3" id="KW-1185">Reference proteome</keyword>
<dbReference type="GO" id="GO:0008294">
    <property type="term" value="F:calcium- and calmodulin-responsive adenylate cyclase activity"/>
    <property type="evidence" value="ECO:0007669"/>
    <property type="project" value="InterPro"/>
</dbReference>
<dbReference type="Pfam" id="PF03497">
    <property type="entry name" value="Anthrax_toxA"/>
    <property type="match status" value="1"/>
</dbReference>
<dbReference type="InterPro" id="IPR005165">
    <property type="entry name" value="Anthrax_toxin_edema_cen"/>
</dbReference>
<dbReference type="STRING" id="1416806.CAL12_15895"/>
<dbReference type="Gene3D" id="3.90.1760.10">
    <property type="entry name" value="Anthrax toxin, edema factor, central domain"/>
    <property type="match status" value="1"/>
</dbReference>
<sequence>MPTPTQYDATAGFPAVHIEAFKEVSRANRMVISSRGLNPLCTDLLLEGYAAKGYHIKAKTCDWGPMAGFVPADHRFTKASQALDKQRLAVADALRAGARPTPLVISSARMETLRRLGKFTVRGHGGRLLTVQAAPGAGHAPHTFVLVKQLDCRHWAICYPRPAAGTTGGHEGRAQPGMQTAGLEPVQGLANPGRRLAATHGAAGFRSAVCGDYDLWCLFPHGTLRSPGINDRQAPLNATLTAPASRRPDGLVASRALQAGLILPPVLEPARMAALLGDPHLGNISHAVLRVRQQLNRACQAPGGDVVMHADYGGYAFGAIDYPIIFFMPRPDTGFQQVDHAVATSLATLKPLLKRIEAMGYRVEPNPAWSLPNVPAMPGRDAPAPAAAGPAPHPAYMAG</sequence>